<feature type="compositionally biased region" description="Basic and acidic residues" evidence="6">
    <location>
        <begin position="232"/>
        <end position="242"/>
    </location>
</feature>
<dbReference type="PRINTS" id="PR01245">
    <property type="entry name" value="RAD1REC1"/>
</dbReference>
<dbReference type="PANTHER" id="PTHR10870">
    <property type="entry name" value="CELL CYCLE CHECKPOINT PROTEIN RAD1"/>
    <property type="match status" value="1"/>
</dbReference>
<dbReference type="InterPro" id="IPR003027">
    <property type="entry name" value="Rec1_exonuc_Ustilaginaceae"/>
</dbReference>
<comment type="similarity">
    <text evidence="2">Belongs to the rad1 family.</text>
</comment>
<reference evidence="7" key="1">
    <citation type="submission" date="2018-08" db="EMBL/GenBank/DDBJ databases">
        <authorList>
            <person name="Guldener U."/>
        </authorList>
    </citation>
    <scope>NUCLEOTIDE SEQUENCE</scope>
    <source>
        <strain evidence="7">UB2</strain>
    </source>
</reference>
<protein>
    <submittedName>
        <fullName evidence="7">Probable exonuclease REC1</fullName>
    </submittedName>
</protein>
<keyword evidence="4" id="KW-0234">DNA repair</keyword>
<evidence type="ECO:0000313" key="8">
    <source>
        <dbReference type="Proteomes" id="UP000658997"/>
    </source>
</evidence>
<evidence type="ECO:0000256" key="6">
    <source>
        <dbReference type="SAM" id="MobiDB-lite"/>
    </source>
</evidence>
<keyword evidence="7" id="KW-0269">Exonuclease</keyword>
<sequence length="555" mass="59640">MPVEAPPHEATALTLFASVSDVTGLANLLKSVAIQTHAVIIASSSGLEIVTELNRTLQAHAYLYSHMFDSYTFSKPTTSVQNGNSSRPRTKRPQCRKPPRTSRDQDEIADAQSQADSDDQQDERTPNASPTPETARNLSQRAAGLDEYGHDGDANDDEPASVSFEANLQTWISCLNIFGGVGPSRPHGTGSGHSNLRNDAAGVGSSASHGGRGYGRTRDGTVEPYGGGDRGGSVERGFDRNHFSSTPKATRMKLSYQGHGHPLVLELEQEANVVTRCSISTYEPSFLTDMIFDPRSMVAQVIVGSDLMQSAFSEIDASCKKLSILMTSPHSSSTNDEDADISDSLRSIRGSNRPKSASMLRFKAISDTGSSEMDFPASLSSADPTGVIEKFIALSGSTEQWYDFTLLSRTMTVLRSSIKTSLRMDEAGLISFQFMMPKYRRTAVQAAAFAAPGPAAGQAALEEEQDAFCEFLVNESTMAPRMKVTRVFFRVLHSRAFSTGGIVDGGPILAAAKPAASKDQKDLCWHCSGPQDDPLKEMLIFVASMAAGGQVVGQL</sequence>
<keyword evidence="7" id="KW-0540">Nuclease</keyword>
<dbReference type="EMBL" id="ULHB01000061">
    <property type="protein sequence ID" value="SYW80043.1"/>
    <property type="molecule type" value="Genomic_DNA"/>
</dbReference>
<comment type="subcellular location">
    <subcellularLocation>
        <location evidence="1">Nucleus</location>
    </subcellularLocation>
</comment>
<dbReference type="Proteomes" id="UP000658997">
    <property type="component" value="Unassembled WGS sequence"/>
</dbReference>
<evidence type="ECO:0000256" key="5">
    <source>
        <dbReference type="ARBA" id="ARBA00023242"/>
    </source>
</evidence>
<comment type="caution">
    <text evidence="7">The sequence shown here is derived from an EMBL/GenBank/DDBJ whole genome shotgun (WGS) entry which is preliminary data.</text>
</comment>
<keyword evidence="5" id="KW-0539">Nucleus</keyword>
<feature type="region of interest" description="Disordered" evidence="6">
    <location>
        <begin position="76"/>
        <end position="137"/>
    </location>
</feature>
<feature type="region of interest" description="Disordered" evidence="6">
    <location>
        <begin position="185"/>
        <end position="250"/>
    </location>
</feature>
<dbReference type="PANTHER" id="PTHR10870:SF0">
    <property type="entry name" value="CELL CYCLE CHECKPOINT PROTEIN RAD1"/>
    <property type="match status" value="1"/>
</dbReference>
<dbReference type="PRINTS" id="PR01247">
    <property type="entry name" value="RECEXONCLASE"/>
</dbReference>
<evidence type="ECO:0000313" key="7">
    <source>
        <dbReference type="EMBL" id="SYW80043.1"/>
    </source>
</evidence>
<feature type="compositionally biased region" description="Basic residues" evidence="6">
    <location>
        <begin position="88"/>
        <end position="100"/>
    </location>
</feature>
<dbReference type="GO" id="GO:0000077">
    <property type="term" value="P:DNA damage checkpoint signaling"/>
    <property type="evidence" value="ECO:0007669"/>
    <property type="project" value="InterPro"/>
</dbReference>
<dbReference type="Pfam" id="PF02144">
    <property type="entry name" value="Rad1"/>
    <property type="match status" value="1"/>
</dbReference>
<feature type="compositionally biased region" description="Polar residues" evidence="6">
    <location>
        <begin position="76"/>
        <end position="87"/>
    </location>
</feature>
<organism evidence="7 8">
    <name type="scientific">Ustilago bromivora</name>
    <dbReference type="NCBI Taxonomy" id="307758"/>
    <lineage>
        <taxon>Eukaryota</taxon>
        <taxon>Fungi</taxon>
        <taxon>Dikarya</taxon>
        <taxon>Basidiomycota</taxon>
        <taxon>Ustilaginomycotina</taxon>
        <taxon>Ustilaginomycetes</taxon>
        <taxon>Ustilaginales</taxon>
        <taxon>Ustilaginaceae</taxon>
        <taxon>Ustilago</taxon>
    </lineage>
</organism>
<name>A0A8H8TT01_9BASI</name>
<keyword evidence="7" id="KW-0378">Hydrolase</keyword>
<accession>A0A8H8TT01</accession>
<dbReference type="GO" id="GO:0008311">
    <property type="term" value="F:double-stranded DNA 3'-5' DNA exonuclease activity"/>
    <property type="evidence" value="ECO:0007669"/>
    <property type="project" value="InterPro"/>
</dbReference>
<feature type="compositionally biased region" description="Low complexity" evidence="6">
    <location>
        <begin position="200"/>
        <end position="209"/>
    </location>
</feature>
<dbReference type="AlphaFoldDB" id="A0A8H8TT01"/>
<dbReference type="InterPro" id="IPR003021">
    <property type="entry name" value="Rad1_Rec1_Rad17"/>
</dbReference>
<gene>
    <name evidence="7" type="ORF">UBRO2_03311</name>
</gene>
<evidence type="ECO:0000256" key="4">
    <source>
        <dbReference type="ARBA" id="ARBA00023204"/>
    </source>
</evidence>
<evidence type="ECO:0000256" key="3">
    <source>
        <dbReference type="ARBA" id="ARBA00022763"/>
    </source>
</evidence>
<evidence type="ECO:0000256" key="1">
    <source>
        <dbReference type="ARBA" id="ARBA00004123"/>
    </source>
</evidence>
<keyword evidence="3" id="KW-0227">DNA damage</keyword>
<dbReference type="GO" id="GO:0006281">
    <property type="term" value="P:DNA repair"/>
    <property type="evidence" value="ECO:0007669"/>
    <property type="project" value="UniProtKB-KW"/>
</dbReference>
<evidence type="ECO:0000256" key="2">
    <source>
        <dbReference type="ARBA" id="ARBA00010991"/>
    </source>
</evidence>
<keyword evidence="8" id="KW-1185">Reference proteome</keyword>
<dbReference type="Gene3D" id="3.70.10.10">
    <property type="match status" value="2"/>
</dbReference>
<feature type="compositionally biased region" description="Polar residues" evidence="6">
    <location>
        <begin position="126"/>
        <end position="137"/>
    </location>
</feature>
<proteinExistence type="inferred from homology"/>
<dbReference type="GO" id="GO:0030896">
    <property type="term" value="C:checkpoint clamp complex"/>
    <property type="evidence" value="ECO:0007669"/>
    <property type="project" value="TreeGrafter"/>
</dbReference>